<feature type="compositionally biased region" description="Polar residues" evidence="1">
    <location>
        <begin position="670"/>
        <end position="682"/>
    </location>
</feature>
<feature type="compositionally biased region" description="Low complexity" evidence="1">
    <location>
        <begin position="311"/>
        <end position="326"/>
    </location>
</feature>
<feature type="region of interest" description="Disordered" evidence="1">
    <location>
        <begin position="1252"/>
        <end position="1277"/>
    </location>
</feature>
<sequence>MENGNGSLKAPKASKATANGINGAIKSPLNGHAVGHTARPTRKPRTDGPGLLARTFSIAARLLTWYSILSILFRCPASLEACDDTSPRICKPYFQLKRAVTPHVQPYYDTYAAPYIDLARPYYDTVDQKIIAPGWGYAQQYGGPRVRQVQAFGKAQWDKNVQPQVEKYQDLAKAQYDANLAPHVDRVSAAFGPYYDIARTNSLQTYHGVLVPTFQYIQPYALEGYRATSAFTGSTVVPAFVWTWNKTYAFLDGTLGPQLRAVYTEAVEPQLVKIGKRLGRYSSGKKSVPKPLTGASTSVLTKTTSSFTKPAASVTVASTTAPSATAQSEPDKPSADARPRSSMEPIPPPEIDEQLETADPKRRDTREIIAADLKDWQERYAKAADEGAAEIDERVQEIAKRMIRRNARVTGKSLLEQLQTAAVSELVSLRRAILEVIGAVNMGGATAEEGQEQITKVVRQAGMAIKDKAQAVRTWRESYEAEMQSAVTDAAQNHFSILENIRDLALQKIGMKWAWMDGVTYKDWTKYHLLKSRFDEWKATLRVTSLAIPALRRRAARSRYIEDEAMTVAASAAKELARLKQVANWKLIAGDNSAGFDTTLTQQAAEAVEAARAAAANAAETVSEAKDSVVEGVSEAKGSVEEAISEGLSIASEAASKATDAVFGSETDSESATLSETSNPSSEPAVEASLALEDALTSPTDASHPEQTDEPEVEPLAASEELSHVVEPTSDTTPDADSAPLASSVIFETPVMVGNFTGQVEDEDKAAPVELPVEDSEDESDEPLPVTSTTSVKPALFGAAAQSVPTRRPILDEDTLDDVSAAMESMRGDLQSAYSAAMSHANDQYSQALSIVSVQIRGTPKPQHQQLLASVTSAYSNAMASASSRLDDAIKIASGQLYGTTTTKTGLLPTTLPVPQIPVPQVPVEWSRIESIASERLQQGRAWAEEQYESAKIAIGLATPTPSTPAEHVNKLLENARHNYYAGVGLAHARYSEFLAAASSAMSSMTATPTPTDVAGTASSLASVASGSAASAASAVGEGASSIASAASESAASAASAVSEGASSIASVASESAASAASAAGEGASSVLSAASAGASSAASVASENVSSVAAAGYDTAAAAGDKLAESWDAVVTKISVQVYGAPVPTPWYSSLYSAAGEYASAAGDYASSATSAAGESGASATSAAGAYASAGSEEIARQYSAASSIVSELLIGKEPSFSESVISRLGAAYATVQATAASAASQASEAAKSAGDRVASAASEATEAVKDKASSIRDEL</sequence>
<evidence type="ECO:0008006" key="4">
    <source>
        <dbReference type="Google" id="ProtNLM"/>
    </source>
</evidence>
<protein>
    <recommendedName>
        <fullName evidence="4">Transcription factor hoxa13</fullName>
    </recommendedName>
</protein>
<feature type="compositionally biased region" description="Basic and acidic residues" evidence="1">
    <location>
        <begin position="1264"/>
        <end position="1277"/>
    </location>
</feature>
<dbReference type="Proteomes" id="UP001197093">
    <property type="component" value="Unassembled WGS sequence"/>
</dbReference>
<feature type="region of interest" description="Disordered" evidence="1">
    <location>
        <begin position="655"/>
        <end position="689"/>
    </location>
</feature>
<comment type="caution">
    <text evidence="2">The sequence shown here is derived from an EMBL/GenBank/DDBJ whole genome shotgun (WGS) entry which is preliminary data.</text>
</comment>
<dbReference type="PANTHER" id="PTHR23242">
    <property type="entry name" value="TRANSCRIPTION FACTOR HOXA13"/>
    <property type="match status" value="1"/>
</dbReference>
<accession>A0AAD4F1F2</accession>
<dbReference type="AlphaFoldDB" id="A0AAD4F1F2"/>
<evidence type="ECO:0000256" key="1">
    <source>
        <dbReference type="SAM" id="MobiDB-lite"/>
    </source>
</evidence>
<keyword evidence="3" id="KW-1185">Reference proteome</keyword>
<feature type="compositionally biased region" description="Acidic residues" evidence="1">
    <location>
        <begin position="772"/>
        <end position="782"/>
    </location>
</feature>
<dbReference type="EMBL" id="JAHCVI010000001">
    <property type="protein sequence ID" value="KAG7291306.1"/>
    <property type="molecule type" value="Genomic_DNA"/>
</dbReference>
<feature type="compositionally biased region" description="Low complexity" evidence="1">
    <location>
        <begin position="1252"/>
        <end position="1263"/>
    </location>
</feature>
<feature type="region of interest" description="Disordered" evidence="1">
    <location>
        <begin position="24"/>
        <end position="48"/>
    </location>
</feature>
<organism evidence="2 3">
    <name type="scientific">Staphylotrichum longicolle</name>
    <dbReference type="NCBI Taxonomy" id="669026"/>
    <lineage>
        <taxon>Eukaryota</taxon>
        <taxon>Fungi</taxon>
        <taxon>Dikarya</taxon>
        <taxon>Ascomycota</taxon>
        <taxon>Pezizomycotina</taxon>
        <taxon>Sordariomycetes</taxon>
        <taxon>Sordariomycetidae</taxon>
        <taxon>Sordariales</taxon>
        <taxon>Chaetomiaceae</taxon>
        <taxon>Staphylotrichum</taxon>
    </lineage>
</organism>
<proteinExistence type="predicted"/>
<feature type="region of interest" description="Disordered" evidence="1">
    <location>
        <begin position="311"/>
        <end position="353"/>
    </location>
</feature>
<name>A0AAD4F1F2_9PEZI</name>
<feature type="region of interest" description="Disordered" evidence="1">
    <location>
        <begin position="721"/>
        <end position="741"/>
    </location>
</feature>
<dbReference type="PANTHER" id="PTHR23242:SF9">
    <property type="entry name" value="TRANSCRIPTION FACTOR HOXA13"/>
    <property type="match status" value="1"/>
</dbReference>
<evidence type="ECO:0000313" key="2">
    <source>
        <dbReference type="EMBL" id="KAG7291306.1"/>
    </source>
</evidence>
<gene>
    <name evidence="2" type="ORF">NEMBOFW57_001319</name>
</gene>
<evidence type="ECO:0000313" key="3">
    <source>
        <dbReference type="Proteomes" id="UP001197093"/>
    </source>
</evidence>
<reference evidence="2" key="1">
    <citation type="submission" date="2023-02" db="EMBL/GenBank/DDBJ databases">
        <authorList>
            <person name="Palmer J.M."/>
        </authorList>
    </citation>
    <scope>NUCLEOTIDE SEQUENCE</scope>
    <source>
        <strain evidence="2">FW57</strain>
    </source>
</reference>
<feature type="compositionally biased region" description="Basic and acidic residues" evidence="1">
    <location>
        <begin position="329"/>
        <end position="341"/>
    </location>
</feature>
<feature type="region of interest" description="Disordered" evidence="1">
    <location>
        <begin position="771"/>
        <end position="793"/>
    </location>
</feature>